<dbReference type="Gene3D" id="2.115.10.20">
    <property type="entry name" value="Glycosyl hydrolase domain, family 43"/>
    <property type="match status" value="1"/>
</dbReference>
<organism evidence="8">
    <name type="scientific">Sphingomonas psychrotolerans</name>
    <dbReference type="NCBI Taxonomy" id="1327635"/>
    <lineage>
        <taxon>Bacteria</taxon>
        <taxon>Pseudomonadati</taxon>
        <taxon>Pseudomonadota</taxon>
        <taxon>Alphaproteobacteria</taxon>
        <taxon>Sphingomonadales</taxon>
        <taxon>Sphingomonadaceae</taxon>
        <taxon>Sphingomonas</taxon>
    </lineage>
</organism>
<evidence type="ECO:0000256" key="7">
    <source>
        <dbReference type="SAM" id="SignalP"/>
    </source>
</evidence>
<keyword evidence="4" id="KW-0119">Carbohydrate metabolism</keyword>
<reference evidence="8" key="1">
    <citation type="submission" date="2022-04" db="EMBL/GenBank/DDBJ databases">
        <title>Tomato heritable bacteria conferring resistance against bacterial wilt.</title>
        <authorList>
            <person name="Yin J."/>
        </authorList>
    </citation>
    <scope>NUCLEOTIDE SEQUENCE</scope>
    <source>
        <strain evidence="8">Cra20</strain>
    </source>
</reference>
<evidence type="ECO:0000256" key="5">
    <source>
        <dbReference type="ARBA" id="ARBA00023295"/>
    </source>
</evidence>
<feature type="signal peptide" evidence="7">
    <location>
        <begin position="1"/>
        <end position="20"/>
    </location>
</feature>
<evidence type="ECO:0000256" key="3">
    <source>
        <dbReference type="ARBA" id="ARBA00022801"/>
    </source>
</evidence>
<dbReference type="InterPro" id="IPR006710">
    <property type="entry name" value="Glyco_hydro_43"/>
</dbReference>
<evidence type="ECO:0000256" key="2">
    <source>
        <dbReference type="ARBA" id="ARBA00022651"/>
    </source>
</evidence>
<dbReference type="PANTHER" id="PTHR43772">
    <property type="entry name" value="ENDO-1,4-BETA-XYLANASE"/>
    <property type="match status" value="1"/>
</dbReference>
<evidence type="ECO:0000256" key="6">
    <source>
        <dbReference type="RuleBase" id="RU361187"/>
    </source>
</evidence>
<evidence type="ECO:0000256" key="1">
    <source>
        <dbReference type="ARBA" id="ARBA00009865"/>
    </source>
</evidence>
<keyword evidence="2" id="KW-0858">Xylan degradation</keyword>
<dbReference type="Pfam" id="PF04616">
    <property type="entry name" value="Glyco_hydro_43"/>
    <property type="match status" value="1"/>
</dbReference>
<dbReference type="SUPFAM" id="SSF75005">
    <property type="entry name" value="Arabinanase/levansucrase/invertase"/>
    <property type="match status" value="1"/>
</dbReference>
<dbReference type="InterPro" id="IPR023296">
    <property type="entry name" value="Glyco_hydro_beta-prop_sf"/>
</dbReference>
<proteinExistence type="inferred from homology"/>
<keyword evidence="2" id="KW-0624">Polysaccharide degradation</keyword>
<dbReference type="PANTHER" id="PTHR43772:SF2">
    <property type="entry name" value="PUTATIVE (AFU_ORTHOLOGUE AFUA_2G04480)-RELATED"/>
    <property type="match status" value="1"/>
</dbReference>
<keyword evidence="3 6" id="KW-0378">Hydrolase</keyword>
<accession>A0ABU3NB86</accession>
<comment type="caution">
    <text evidence="8">The sequence shown here is derived from an EMBL/GenBank/DDBJ whole genome shotgun (WGS) entry which is preliminary data.</text>
</comment>
<dbReference type="InterPro" id="IPR052176">
    <property type="entry name" value="Glycosyl_Hydrlase_43_Enz"/>
</dbReference>
<keyword evidence="7" id="KW-0732">Signal</keyword>
<name>A0ABU3NB86_9SPHN</name>
<keyword evidence="5 6" id="KW-0326">Glycosidase</keyword>
<dbReference type="EMBL" id="JALMLT010000007">
    <property type="protein sequence ID" value="MDT8761057.1"/>
    <property type="molecule type" value="Genomic_DNA"/>
</dbReference>
<evidence type="ECO:0000313" key="8">
    <source>
        <dbReference type="EMBL" id="MDT8761057.1"/>
    </source>
</evidence>
<evidence type="ECO:0000256" key="4">
    <source>
        <dbReference type="ARBA" id="ARBA00023277"/>
    </source>
</evidence>
<protein>
    <submittedName>
        <fullName evidence="8">Family 43 glycosylhydrolase</fullName>
    </submittedName>
</protein>
<feature type="chain" id="PRO_5047376180" evidence="7">
    <location>
        <begin position="21"/>
        <end position="305"/>
    </location>
</feature>
<gene>
    <name evidence="8" type="ORF">MZO42_20345</name>
</gene>
<sequence length="305" mass="33803">MRALLLGAALLAGIPPAASAQEVKSVLAGADPDIEFAQDRYWIYPTGGDESLSVWSSPDKVKWTRGEPLVRLKDIEWADDDRVRHFLWAPDMVQANGGWYFYYSVGPQNPTPSRIGVAVCKGPAGPCTDSGKPLITGGKGFEAIDPAVFVDPKSKTPYLYAGGSAGATLRVWALKPDMVSIDHEVKVDTPPNFTEGAFMHYRKGIYYLSYSAGQWNMSNYQVHYAVALSPTGPWRYGGPLLVGDKRYRGPGHHAFFEDPKDGNWYIAYHRWEGQIGDGPYSGDRRVAIQKIEYRDDGVILPIKMR</sequence>
<comment type="similarity">
    <text evidence="1 6">Belongs to the glycosyl hydrolase 43 family.</text>
</comment>